<keyword evidence="1" id="KW-0418">Kinase</keyword>
<comment type="caution">
    <text evidence="1">The sequence shown here is derived from an EMBL/GenBank/DDBJ whole genome shotgun (WGS) entry which is preliminary data.</text>
</comment>
<evidence type="ECO:0000313" key="2">
    <source>
        <dbReference type="Proteomes" id="UP000324091"/>
    </source>
</evidence>
<name>A0A5C6NAU5_9TELE</name>
<sequence length="411" mass="45817">MLRTDSVSLSQEGELDSSILYDILPSSCPDPPVVSSNAFHAADTHQEEGKPVHYRGMGHSEESRLANLLRRVSREDDRDRRLATLRQLKDFISHSESKVTLVKQLDTILSTLNDILNERFVFFSLTWKTEAVVVGDSDGTVDGAECFCVFQLVMTNLQSILENVDTPELLCQSVKCILQVAHCYPHVFSINFRDTVDILVGWHIDHTQKQSVTQQVSGWLQSLEQFWVADLTFSTTLLGQFLEDMEAYAEDLNHVVLGEILDEDIPPPSVSLPKLAALLRVFSTVVRSIGERFSPLRGPPITEVYVTDVLNRVLACVSTAKQVQFSEEVLTAGNECVGVLLASVEPSGQLMEAVLVYGLDQLDCCQACSSDYNLSVLIILTMVPPLLQCYHSHNVELCYLAVQQYSPQFFG</sequence>
<dbReference type="SUPFAM" id="SSF48371">
    <property type="entry name" value="ARM repeat"/>
    <property type="match status" value="1"/>
</dbReference>
<dbReference type="EMBL" id="RHFK02000016">
    <property type="protein sequence ID" value="TWW64306.1"/>
    <property type="molecule type" value="Genomic_DNA"/>
</dbReference>
<dbReference type="GO" id="GO:0016301">
    <property type="term" value="F:kinase activity"/>
    <property type="evidence" value="ECO:0007669"/>
    <property type="project" value="UniProtKB-KW"/>
</dbReference>
<dbReference type="AlphaFoldDB" id="A0A5C6NAU5"/>
<keyword evidence="2" id="KW-1185">Reference proteome</keyword>
<proteinExistence type="predicted"/>
<accession>A0A5C6NAU5</accession>
<keyword evidence="1" id="KW-0808">Transferase</keyword>
<organism evidence="1 2">
    <name type="scientific">Takifugu flavidus</name>
    <name type="common">sansaifugu</name>
    <dbReference type="NCBI Taxonomy" id="433684"/>
    <lineage>
        <taxon>Eukaryota</taxon>
        <taxon>Metazoa</taxon>
        <taxon>Chordata</taxon>
        <taxon>Craniata</taxon>
        <taxon>Vertebrata</taxon>
        <taxon>Euteleostomi</taxon>
        <taxon>Actinopterygii</taxon>
        <taxon>Neopterygii</taxon>
        <taxon>Teleostei</taxon>
        <taxon>Neoteleostei</taxon>
        <taxon>Acanthomorphata</taxon>
        <taxon>Eupercaria</taxon>
        <taxon>Tetraodontiformes</taxon>
        <taxon>Tetradontoidea</taxon>
        <taxon>Tetraodontidae</taxon>
        <taxon>Takifugu</taxon>
    </lineage>
</organism>
<gene>
    <name evidence="1" type="ORF">D4764_03G0013140</name>
</gene>
<dbReference type="Proteomes" id="UP000324091">
    <property type="component" value="Chromosome 3"/>
</dbReference>
<evidence type="ECO:0000313" key="1">
    <source>
        <dbReference type="EMBL" id="TWW64306.1"/>
    </source>
</evidence>
<reference evidence="1 2" key="1">
    <citation type="submission" date="2019-04" db="EMBL/GenBank/DDBJ databases">
        <title>Chromosome genome assembly for Takifugu flavidus.</title>
        <authorList>
            <person name="Xiao S."/>
        </authorList>
    </citation>
    <scope>NUCLEOTIDE SEQUENCE [LARGE SCALE GENOMIC DNA]</scope>
    <source>
        <strain evidence="1">HTHZ2018</strain>
        <tissue evidence="1">Muscle</tissue>
    </source>
</reference>
<dbReference type="InterPro" id="IPR016024">
    <property type="entry name" value="ARM-type_fold"/>
</dbReference>
<protein>
    <submittedName>
        <fullName evidence="1">Serine/threonine-protein kinase SMG1</fullName>
    </submittedName>
</protein>